<dbReference type="EMBL" id="JAHLQO010000004">
    <property type="protein sequence ID" value="MBU5669604.1"/>
    <property type="molecule type" value="Genomic_DNA"/>
</dbReference>
<protein>
    <recommendedName>
        <fullName evidence="1">Tetrahydrofolate dehydrogenase/cyclohydrolase NAD(P)-binding domain-containing protein</fullName>
    </recommendedName>
</protein>
<keyword evidence="3" id="KW-1185">Reference proteome</keyword>
<evidence type="ECO:0000313" key="2">
    <source>
        <dbReference type="EMBL" id="MBU5669604.1"/>
    </source>
</evidence>
<comment type="caution">
    <text evidence="2">The sequence shown here is derived from an EMBL/GenBank/DDBJ whole genome shotgun (WGS) entry which is preliminary data.</text>
</comment>
<dbReference type="Proteomes" id="UP000783742">
    <property type="component" value="Unassembled WGS sequence"/>
</dbReference>
<reference evidence="2 3" key="1">
    <citation type="submission" date="2021-06" db="EMBL/GenBank/DDBJ databases">
        <authorList>
            <person name="Sun Q."/>
            <person name="Li D."/>
        </authorList>
    </citation>
    <scope>NUCLEOTIDE SEQUENCE [LARGE SCALE GENOMIC DNA]</scope>
    <source>
        <strain evidence="2 3">MSJ-1</strain>
    </source>
</reference>
<gene>
    <name evidence="2" type="ORF">KQI68_07095</name>
</gene>
<sequence length="205" mass="23454">MKKLLVVYEKAINDTNRDKYIESIQKEIPTADVVDVNNYCGTQDYDALLALEPLSQNWEGIMKWTLSSKNFLDIEGAYTNKLTLTAEAIIRTIREKVGFLLDNKTILIVNQSNVLGKPLAKRLIELGANVISINSKYQRLENILSLTDVDIIVSATGNPEFKIEKFLTRNIPVKIDLSNDLEDDNKITRITTVKVLKWRLDEWLR</sequence>
<dbReference type="InterPro" id="IPR020631">
    <property type="entry name" value="THF_DH/CycHdrlase_NAD-bd_dom"/>
</dbReference>
<dbReference type="RefSeq" id="WP_216549439.1">
    <property type="nucleotide sequence ID" value="NZ_JAHLQO010000004.1"/>
</dbReference>
<organism evidence="2 3">
    <name type="scientific">Peptoniphilus ovalis</name>
    <dbReference type="NCBI Taxonomy" id="2841503"/>
    <lineage>
        <taxon>Bacteria</taxon>
        <taxon>Bacillati</taxon>
        <taxon>Bacillota</taxon>
        <taxon>Tissierellia</taxon>
        <taxon>Tissierellales</taxon>
        <taxon>Peptoniphilaceae</taxon>
        <taxon>Peptoniphilus</taxon>
    </lineage>
</organism>
<feature type="domain" description="Tetrahydrofolate dehydrogenase/cyclohydrolase NAD(P)-binding" evidence="1">
    <location>
        <begin position="85"/>
        <end position="177"/>
    </location>
</feature>
<evidence type="ECO:0000259" key="1">
    <source>
        <dbReference type="Pfam" id="PF02882"/>
    </source>
</evidence>
<evidence type="ECO:0000313" key="3">
    <source>
        <dbReference type="Proteomes" id="UP000783742"/>
    </source>
</evidence>
<accession>A0ABS6FHW7</accession>
<name>A0ABS6FHW7_9FIRM</name>
<proteinExistence type="predicted"/>
<dbReference type="Pfam" id="PF02882">
    <property type="entry name" value="THF_DHG_CYH_C"/>
    <property type="match status" value="1"/>
</dbReference>